<dbReference type="InterPro" id="IPR023214">
    <property type="entry name" value="HAD_sf"/>
</dbReference>
<dbReference type="InterPro" id="IPR036412">
    <property type="entry name" value="HAD-like_sf"/>
</dbReference>
<accession>A0A4V3ANF2</accession>
<dbReference type="Proteomes" id="UP000295543">
    <property type="component" value="Unassembled WGS sequence"/>
</dbReference>
<dbReference type="NCBIfam" id="TIGR01488">
    <property type="entry name" value="HAD-SF-IB"/>
    <property type="match status" value="1"/>
</dbReference>
<protein>
    <submittedName>
        <fullName evidence="1">HAD-IB family hydrolase</fullName>
    </submittedName>
</protein>
<comment type="caution">
    <text evidence="1">The sequence shown here is derived from an EMBL/GenBank/DDBJ whole genome shotgun (WGS) entry which is preliminary data.</text>
</comment>
<dbReference type="PANTHER" id="PTHR43344:SF14">
    <property type="entry name" value="HAD-IB FAMILY HYDROLASE"/>
    <property type="match status" value="1"/>
</dbReference>
<evidence type="ECO:0000313" key="2">
    <source>
        <dbReference type="Proteomes" id="UP000295543"/>
    </source>
</evidence>
<dbReference type="RefSeq" id="WP_133393960.1">
    <property type="nucleotide sequence ID" value="NZ_SMTG01000004.1"/>
</dbReference>
<dbReference type="NCBIfam" id="TIGR01490">
    <property type="entry name" value="HAD-SF-IB-hyp1"/>
    <property type="match status" value="1"/>
</dbReference>
<dbReference type="GO" id="GO:0006564">
    <property type="term" value="P:L-serine biosynthetic process"/>
    <property type="evidence" value="ECO:0007669"/>
    <property type="project" value="TreeGrafter"/>
</dbReference>
<dbReference type="Gene3D" id="1.20.1440.100">
    <property type="entry name" value="SG protein - dephosphorylation function"/>
    <property type="match status" value="1"/>
</dbReference>
<dbReference type="InterPro" id="IPR050582">
    <property type="entry name" value="HAD-like_SerB"/>
</dbReference>
<dbReference type="Gene3D" id="3.40.50.1000">
    <property type="entry name" value="HAD superfamily/HAD-like"/>
    <property type="match status" value="1"/>
</dbReference>
<dbReference type="SUPFAM" id="SSF56784">
    <property type="entry name" value="HAD-like"/>
    <property type="match status" value="1"/>
</dbReference>
<dbReference type="GO" id="GO:0036424">
    <property type="term" value="F:L-phosphoserine phosphatase activity"/>
    <property type="evidence" value="ECO:0007669"/>
    <property type="project" value="TreeGrafter"/>
</dbReference>
<gene>
    <name evidence="1" type="ORF">E2F49_11235</name>
</gene>
<proteinExistence type="predicted"/>
<evidence type="ECO:0000313" key="1">
    <source>
        <dbReference type="EMBL" id="TDK30904.1"/>
    </source>
</evidence>
<dbReference type="Pfam" id="PF12710">
    <property type="entry name" value="HAD"/>
    <property type="match status" value="1"/>
</dbReference>
<reference evidence="1 2" key="1">
    <citation type="submission" date="2019-03" db="EMBL/GenBank/DDBJ databases">
        <title>Luteimonas zhaokaii sp.nov., isolated from the rectal contents of Plateau pika in Yushu, Qinghai Province, China.</title>
        <authorList>
            <person name="Zhang G."/>
        </authorList>
    </citation>
    <scope>NUCLEOTIDE SEQUENCE [LARGE SCALE GENOMIC DNA]</scope>
    <source>
        <strain evidence="1 2">THG-MD21</strain>
    </source>
</reference>
<dbReference type="PANTHER" id="PTHR43344">
    <property type="entry name" value="PHOSPHOSERINE PHOSPHATASE"/>
    <property type="match status" value="1"/>
</dbReference>
<keyword evidence="1" id="KW-0378">Hydrolase</keyword>
<dbReference type="GO" id="GO:0000287">
    <property type="term" value="F:magnesium ion binding"/>
    <property type="evidence" value="ECO:0007669"/>
    <property type="project" value="TreeGrafter"/>
</dbReference>
<keyword evidence="2" id="KW-1185">Reference proteome</keyword>
<dbReference type="OrthoDB" id="9784466at2"/>
<dbReference type="AlphaFoldDB" id="A0A4V3ANF2"/>
<organism evidence="1 2">
    <name type="scientific">Luteimonas terrae</name>
    <dbReference type="NCBI Taxonomy" id="1530191"/>
    <lineage>
        <taxon>Bacteria</taxon>
        <taxon>Pseudomonadati</taxon>
        <taxon>Pseudomonadota</taxon>
        <taxon>Gammaproteobacteria</taxon>
        <taxon>Lysobacterales</taxon>
        <taxon>Lysobacteraceae</taxon>
        <taxon>Luteimonas</taxon>
    </lineage>
</organism>
<dbReference type="InterPro" id="IPR006385">
    <property type="entry name" value="HAD_hydro_SerB1"/>
</dbReference>
<dbReference type="GO" id="GO:0005737">
    <property type="term" value="C:cytoplasm"/>
    <property type="evidence" value="ECO:0007669"/>
    <property type="project" value="TreeGrafter"/>
</dbReference>
<dbReference type="EMBL" id="SMTG01000004">
    <property type="protein sequence ID" value="TDK30904.1"/>
    <property type="molecule type" value="Genomic_DNA"/>
</dbReference>
<name>A0A4V3ANF2_9GAMM</name>
<sequence>MTVGPSPDSRPVLALFDFDGTLTTRETLPDFLRLAAPRGRLALGKLLFFAPVLAYKAKLLPVHVLRRWLVRYVFSGLGVADVERAGRRFAVEILPALIRPAMQARIDAHRAQGDTVVVVSGGFDIYLAPWCAAQGIELVCASLESVNGRLTGRYAGAQCVADEKARRVRARYDLAAYREVHAHGDTHEDHALLALAQVATYRGVAWTGDTGAFTR</sequence>